<proteinExistence type="predicted"/>
<protein>
    <submittedName>
        <fullName evidence="1">(wild Malaysian banana) hypothetical protein</fullName>
    </submittedName>
</protein>
<dbReference type="EnsemblPlants" id="Ma04_t32370.1">
    <property type="protein sequence ID" value="Ma04_p32370.1"/>
    <property type="gene ID" value="Ma04_g32370"/>
</dbReference>
<dbReference type="Proteomes" id="UP000012960">
    <property type="component" value="Unplaced"/>
</dbReference>
<evidence type="ECO:0000313" key="3">
    <source>
        <dbReference type="Proteomes" id="UP000012960"/>
    </source>
</evidence>
<reference evidence="2" key="2">
    <citation type="submission" date="2021-05" db="UniProtKB">
        <authorList>
            <consortium name="EnsemblPlants"/>
        </authorList>
    </citation>
    <scope>IDENTIFICATION</scope>
    <source>
        <strain evidence="2">subsp. malaccensis</strain>
    </source>
</reference>
<evidence type="ECO:0000313" key="1">
    <source>
        <dbReference type="EMBL" id="CAG1844044.1"/>
    </source>
</evidence>
<gene>
    <name evidence="1" type="ORF">GSMUA_138390.1</name>
</gene>
<organism evidence="2 3">
    <name type="scientific">Musa acuminata subsp. malaccensis</name>
    <name type="common">Wild banana</name>
    <name type="synonym">Musa malaccensis</name>
    <dbReference type="NCBI Taxonomy" id="214687"/>
    <lineage>
        <taxon>Eukaryota</taxon>
        <taxon>Viridiplantae</taxon>
        <taxon>Streptophyta</taxon>
        <taxon>Embryophyta</taxon>
        <taxon>Tracheophyta</taxon>
        <taxon>Spermatophyta</taxon>
        <taxon>Magnoliopsida</taxon>
        <taxon>Liliopsida</taxon>
        <taxon>Zingiberales</taxon>
        <taxon>Musaceae</taxon>
        <taxon>Musa</taxon>
    </lineage>
</organism>
<evidence type="ECO:0000313" key="2">
    <source>
        <dbReference type="EnsemblPlants" id="Ma04_p32370.1"/>
    </source>
</evidence>
<dbReference type="AlphaFoldDB" id="A0A804IWF4"/>
<dbReference type="InParanoid" id="A0A804IWF4"/>
<reference evidence="1" key="1">
    <citation type="submission" date="2021-03" db="EMBL/GenBank/DDBJ databases">
        <authorList>
            <consortium name="Genoscope - CEA"/>
            <person name="William W."/>
        </authorList>
    </citation>
    <scope>NUCLEOTIDE SEQUENCE</scope>
    <source>
        <strain evidence="1">Doubled-haploid Pahang</strain>
    </source>
</reference>
<dbReference type="Gramene" id="Ma04_t32370.1">
    <property type="protein sequence ID" value="Ma04_p32370.1"/>
    <property type="gene ID" value="Ma04_g32370"/>
</dbReference>
<name>A0A804IWF4_MUSAM</name>
<keyword evidence="3" id="KW-1185">Reference proteome</keyword>
<accession>A0A804IWF4</accession>
<dbReference type="EMBL" id="HG996469">
    <property type="protein sequence ID" value="CAG1844044.1"/>
    <property type="molecule type" value="Genomic_DNA"/>
</dbReference>
<sequence>MLQNSSTSMSLDCIPSHRATCHSAVLIKHAERSLPPTLKKKRDFASSADADSSPILAVRTAGVAEIDDTPSGLHPVKSQRCQLACHCGVSMIQASNIGLRRLGLVLQRFEFY</sequence>